<evidence type="ECO:0000313" key="6">
    <source>
        <dbReference type="EMBL" id="GIE07872.1"/>
    </source>
</evidence>
<keyword evidence="2" id="KW-0596">Phosphopantetheine</keyword>
<evidence type="ECO:0000256" key="4">
    <source>
        <dbReference type="SAM" id="MobiDB-lite"/>
    </source>
</evidence>
<sequence>MTDIDSISAERLTALEAAVAAQAGVTDVAAVVRWQARPAQRGSGVTVETPVSAAGADPVPAGPPADVSGAELPDDPSAPATFGAALERAAAEAAERGMTYLASDGTEQFQSFAELRSEAARVLGALRTAGAVPGDPIIFQCLAKRNVVVAFWACALGGYVATPVSVPLEYGRDDAGTRKLRAIWDLLDRPLVLTEERLAADIGDLGSRWTGASVHLLTMERALLAETAEPRAADPEEAVLHLLTSGSTGVPKCVRHTHRSLLARIRSAALHNDFTAADTSLSWMPIDHVGGWLYNASAAVHRNDHVNAEMDAFLADPLRWMDWVHRFRVANVWTPNFALSLVNEHAHEMAGRDWDLSCLRHICSGGEAVVSQVVHRFSQLLRPFGLPDRAVHPSFGMSEVAAGVTYSALDGRDENVGVLRVDKDSLSGRLRFDGPAWRQTAFTELGGPIPGVRLRIVGEDSRVLPEDHVGRLQISGVTMMAGYHRNGEANAASFTADGWFDSKDLGFLHRGSLTLTGRDGDMIIVQGANFFSHDIEAVVEQVPGTEVSFVAALADRGAGTGADQLIVFFAPVGEGVEQLRTTISGIRARMVQELGISPDRVVPVPRARFPKTEIGKIQRRLLIDQLHDGAFDETLRAVADAGAEPGSALFAPIWMTVPAPSGPAPVGVWIVHEGRHTSLAEQLRPLLPAGVRLVVTRPGDGFAGTGADEFTVPPTDRGAHDRLLDTVTGFGPVVAVLHAGNLEPAPAPSDIDDLAGFFAARAVLQALAARSGPKPALLVLTTGGVVAETGDRAELAKVALPGLIRTAAAEGALPVVRLVDLPPAEPATWAAAVAAELGTAGEEVVAHRDGRRLARRLRSAHPTDGGRPHLVTGGFYLVTGGLGGIAYEIAQYLLAAYGVRLLLVNRFATAPNRRLDDLRALGEVLHRTVDVADADALETVVRDAEQQWNQPLAGVFHLAGATERRGDDLELSTVSHEPDSAFVTAMHAKVFGTLAVARILDRRPAADLILFSSVNGDFGGGSFGAYSSANSFLGGFAEHWSRERGRRVWCLSWSMWAGVGMSDSTLAPAAESRGFRTLPVEDALDSLLGALTIPGGHLIIGLDAGNRHILREITADELYVAEVIVAYRRGTDEPLPADTLQAPALNFPFPVRVEAVPDLPRDADGRVDRAQLLANLQPSAARRRYVAPQPGFEQRLADIWAHVLGRARIGRDDIFFDLGGSSLRATQLVNRINDEMRVDLRLHQLYAAPTVGKLAELLTPAALDDGSVALNPG</sequence>
<dbReference type="Pfam" id="PF00501">
    <property type="entry name" value="AMP-binding"/>
    <property type="match status" value="1"/>
</dbReference>
<dbReference type="InterPro" id="IPR000873">
    <property type="entry name" value="AMP-dep_synth/lig_dom"/>
</dbReference>
<name>A0ABQ3ZDF3_9ACTN</name>
<dbReference type="Pfam" id="PF00550">
    <property type="entry name" value="PP-binding"/>
    <property type="match status" value="1"/>
</dbReference>
<dbReference type="Proteomes" id="UP000637628">
    <property type="component" value="Unassembled WGS sequence"/>
</dbReference>
<dbReference type="InterPro" id="IPR020806">
    <property type="entry name" value="PKS_PP-bd"/>
</dbReference>
<dbReference type="InterPro" id="IPR045851">
    <property type="entry name" value="AMP-bd_C_sf"/>
</dbReference>
<comment type="caution">
    <text evidence="6">The sequence shown here is derived from an EMBL/GenBank/DDBJ whole genome shotgun (WGS) entry which is preliminary data.</text>
</comment>
<evidence type="ECO:0000256" key="3">
    <source>
        <dbReference type="ARBA" id="ARBA00022553"/>
    </source>
</evidence>
<dbReference type="PROSITE" id="PS00012">
    <property type="entry name" value="PHOSPHOPANTETHEINE"/>
    <property type="match status" value="1"/>
</dbReference>
<dbReference type="SMART" id="SM00822">
    <property type="entry name" value="PKS_KR"/>
    <property type="match status" value="1"/>
</dbReference>
<dbReference type="SUPFAM" id="SSF47336">
    <property type="entry name" value="ACP-like"/>
    <property type="match status" value="1"/>
</dbReference>
<proteinExistence type="inferred from homology"/>
<evidence type="ECO:0000256" key="2">
    <source>
        <dbReference type="ARBA" id="ARBA00022450"/>
    </source>
</evidence>
<dbReference type="Gene3D" id="3.30.300.30">
    <property type="match status" value="1"/>
</dbReference>
<dbReference type="InterPro" id="IPR013968">
    <property type="entry name" value="PKS_KR"/>
</dbReference>
<dbReference type="PANTHER" id="PTHR22754:SF32">
    <property type="entry name" value="DISCO-INTERACTING PROTEIN 2"/>
    <property type="match status" value="1"/>
</dbReference>
<dbReference type="PROSITE" id="PS50075">
    <property type="entry name" value="CARRIER"/>
    <property type="match status" value="1"/>
</dbReference>
<dbReference type="InterPro" id="IPR006162">
    <property type="entry name" value="Ppantetheine_attach_site"/>
</dbReference>
<dbReference type="PANTHER" id="PTHR22754">
    <property type="entry name" value="DISCO-INTERACTING PROTEIN 2 DIP2 -RELATED"/>
    <property type="match status" value="1"/>
</dbReference>
<dbReference type="InterPro" id="IPR057326">
    <property type="entry name" value="KR_dom"/>
</dbReference>
<dbReference type="SUPFAM" id="SSF51735">
    <property type="entry name" value="NAD(P)-binding Rossmann-fold domains"/>
    <property type="match status" value="2"/>
</dbReference>
<feature type="domain" description="Carrier" evidence="5">
    <location>
        <begin position="1187"/>
        <end position="1262"/>
    </location>
</feature>
<dbReference type="Gene3D" id="3.40.50.720">
    <property type="entry name" value="NAD(P)-binding Rossmann-like Domain"/>
    <property type="match status" value="1"/>
</dbReference>
<dbReference type="EMBL" id="BOML01000092">
    <property type="protein sequence ID" value="GIE07872.1"/>
    <property type="molecule type" value="Genomic_DNA"/>
</dbReference>
<accession>A0ABQ3ZDF3</accession>
<gene>
    <name evidence="6" type="ORF">Adu01nite_92220</name>
</gene>
<evidence type="ECO:0000313" key="7">
    <source>
        <dbReference type="Proteomes" id="UP000637628"/>
    </source>
</evidence>
<dbReference type="SUPFAM" id="SSF56801">
    <property type="entry name" value="Acetyl-CoA synthetase-like"/>
    <property type="match status" value="1"/>
</dbReference>
<dbReference type="InterPro" id="IPR042099">
    <property type="entry name" value="ANL_N_sf"/>
</dbReference>
<dbReference type="InterPro" id="IPR009081">
    <property type="entry name" value="PP-bd_ACP"/>
</dbReference>
<dbReference type="InterPro" id="IPR036736">
    <property type="entry name" value="ACP-like_sf"/>
</dbReference>
<organism evidence="6 7">
    <name type="scientific">Paractinoplanes durhamensis</name>
    <dbReference type="NCBI Taxonomy" id="113563"/>
    <lineage>
        <taxon>Bacteria</taxon>
        <taxon>Bacillati</taxon>
        <taxon>Actinomycetota</taxon>
        <taxon>Actinomycetes</taxon>
        <taxon>Micromonosporales</taxon>
        <taxon>Micromonosporaceae</taxon>
        <taxon>Paractinoplanes</taxon>
    </lineage>
</organism>
<comment type="similarity">
    <text evidence="1">Belongs to the ATP-dependent AMP-binding enzyme family.</text>
</comment>
<protein>
    <recommendedName>
        <fullName evidence="5">Carrier domain-containing protein</fullName>
    </recommendedName>
</protein>
<evidence type="ECO:0000256" key="1">
    <source>
        <dbReference type="ARBA" id="ARBA00006432"/>
    </source>
</evidence>
<feature type="region of interest" description="Disordered" evidence="4">
    <location>
        <begin position="39"/>
        <end position="73"/>
    </location>
</feature>
<dbReference type="InterPro" id="IPR036291">
    <property type="entry name" value="NAD(P)-bd_dom_sf"/>
</dbReference>
<keyword evidence="3" id="KW-0597">Phosphoprotein</keyword>
<dbReference type="Gene3D" id="3.40.50.12780">
    <property type="entry name" value="N-terminal domain of ligase-like"/>
    <property type="match status" value="1"/>
</dbReference>
<dbReference type="Gene3D" id="1.10.1200.10">
    <property type="entry name" value="ACP-like"/>
    <property type="match status" value="1"/>
</dbReference>
<reference evidence="6 7" key="1">
    <citation type="submission" date="2021-01" db="EMBL/GenBank/DDBJ databases">
        <title>Whole genome shotgun sequence of Actinoplanes durhamensis NBRC 14914.</title>
        <authorList>
            <person name="Komaki H."/>
            <person name="Tamura T."/>
        </authorList>
    </citation>
    <scope>NUCLEOTIDE SEQUENCE [LARGE SCALE GENOMIC DNA]</scope>
    <source>
        <strain evidence="6 7">NBRC 14914</strain>
    </source>
</reference>
<evidence type="ECO:0000259" key="5">
    <source>
        <dbReference type="PROSITE" id="PS50075"/>
    </source>
</evidence>
<feature type="compositionally biased region" description="Low complexity" evidence="4">
    <location>
        <begin position="50"/>
        <end position="70"/>
    </location>
</feature>
<dbReference type="Pfam" id="PF08659">
    <property type="entry name" value="KR"/>
    <property type="match status" value="1"/>
</dbReference>
<keyword evidence="7" id="KW-1185">Reference proteome</keyword>
<dbReference type="RefSeq" id="WP_203735706.1">
    <property type="nucleotide sequence ID" value="NZ_BAAATX010000053.1"/>
</dbReference>
<dbReference type="SMART" id="SM00823">
    <property type="entry name" value="PKS_PP"/>
    <property type="match status" value="1"/>
</dbReference>